<dbReference type="SUPFAM" id="SSF51735">
    <property type="entry name" value="NAD(P)-binding Rossmann-fold domains"/>
    <property type="match status" value="1"/>
</dbReference>
<evidence type="ECO:0000313" key="4">
    <source>
        <dbReference type="EMBL" id="OLQ07111.1"/>
    </source>
</evidence>
<dbReference type="InterPro" id="IPR029753">
    <property type="entry name" value="D-isomer_DH_CS"/>
</dbReference>
<dbReference type="GO" id="GO:0016618">
    <property type="term" value="F:hydroxypyruvate reductase [NAD(P)H] activity"/>
    <property type="evidence" value="ECO:0007669"/>
    <property type="project" value="TreeGrafter"/>
</dbReference>
<dbReference type="PANTHER" id="PTHR10996">
    <property type="entry name" value="2-HYDROXYACID DEHYDROGENASE-RELATED"/>
    <property type="match status" value="1"/>
</dbReference>
<dbReference type="GO" id="GO:0030267">
    <property type="term" value="F:glyoxylate reductase (NADPH) activity"/>
    <property type="evidence" value="ECO:0007669"/>
    <property type="project" value="TreeGrafter"/>
</dbReference>
<evidence type="ECO:0000313" key="5">
    <source>
        <dbReference type="Proteomes" id="UP000186817"/>
    </source>
</evidence>
<reference evidence="4 5" key="1">
    <citation type="submission" date="2016-02" db="EMBL/GenBank/DDBJ databases">
        <title>Genome analysis of coral dinoflagellate symbionts highlights evolutionary adaptations to a symbiotic lifestyle.</title>
        <authorList>
            <person name="Aranda M."/>
            <person name="Li Y."/>
            <person name="Liew Y.J."/>
            <person name="Baumgarten S."/>
            <person name="Simakov O."/>
            <person name="Wilson M."/>
            <person name="Piel J."/>
            <person name="Ashoor H."/>
            <person name="Bougouffa S."/>
            <person name="Bajic V.B."/>
            <person name="Ryu T."/>
            <person name="Ravasi T."/>
            <person name="Bayer T."/>
            <person name="Micklem G."/>
            <person name="Kim H."/>
            <person name="Bhak J."/>
            <person name="Lajeunesse T.C."/>
            <person name="Voolstra C.R."/>
        </authorList>
    </citation>
    <scope>NUCLEOTIDE SEQUENCE [LARGE SCALE GENOMIC DNA]</scope>
    <source>
        <strain evidence="4 5">CCMP2467</strain>
    </source>
</reference>
<dbReference type="GO" id="GO:0005829">
    <property type="term" value="C:cytosol"/>
    <property type="evidence" value="ECO:0007669"/>
    <property type="project" value="TreeGrafter"/>
</dbReference>
<dbReference type="PROSITE" id="PS00671">
    <property type="entry name" value="D_2_HYDROXYACID_DH_3"/>
    <property type="match status" value="1"/>
</dbReference>
<dbReference type="InterPro" id="IPR006140">
    <property type="entry name" value="D-isomer_DH_NAD-bd"/>
</dbReference>
<dbReference type="Proteomes" id="UP000186817">
    <property type="component" value="Unassembled WGS sequence"/>
</dbReference>
<dbReference type="PANTHER" id="PTHR10996:SF178">
    <property type="entry name" value="2-HYDROXYACID DEHYDROGENASE YGL185C-RELATED"/>
    <property type="match status" value="1"/>
</dbReference>
<protein>
    <submittedName>
        <fullName evidence="4">Glyoxylate reductase</fullName>
    </submittedName>
</protein>
<evidence type="ECO:0000256" key="2">
    <source>
        <dbReference type="ARBA" id="ARBA00023027"/>
    </source>
</evidence>
<dbReference type="Pfam" id="PF02826">
    <property type="entry name" value="2-Hacid_dh_C"/>
    <property type="match status" value="1"/>
</dbReference>
<comment type="caution">
    <text evidence="4">The sequence shown here is derived from an EMBL/GenBank/DDBJ whole genome shotgun (WGS) entry which is preliminary data.</text>
</comment>
<dbReference type="EMBL" id="LSRX01000147">
    <property type="protein sequence ID" value="OLQ07111.1"/>
    <property type="molecule type" value="Genomic_DNA"/>
</dbReference>
<evidence type="ECO:0000259" key="3">
    <source>
        <dbReference type="Pfam" id="PF02826"/>
    </source>
</evidence>
<accession>A0A1Q9EIA1</accession>
<keyword evidence="5" id="KW-1185">Reference proteome</keyword>
<sequence>MSRRFPLALAAAPLFQSLSSRRNGGGNASRRPLSAQEAPLRAHVLMGGSGGGRLAGWSRATEADQAELRARLRPEVQCTFGPVVPRGTQILVTAFPAESDLQACGVDLKALVIPFAGLPVATKNVLQEGGWVRRGLQVHNVHHNSSTTAEMAIALGMAAAKQLLPADQKLRKGDWSPRGLPSTGDPDPMMQLSLEGQGALVLGFGEVGRRVSRVLAAMNMRVLATRKTAAAGDLKLPEPGEVGLRHPSQLHDLLPMVQMLFICLPDTPETEGLIGEKEITLLPPGSVIVNVGRGHVLNEEAFFNALRSNHLLGAGVDCWYKYPADAKSRCSTPVSAKFEFGGLDNIVMSPHRAGSVGLPATERCRMAALAELFNAAAEQGFQAMPNRVDAPLLMAYLLVAEAKLPMGDEDAYTYSGIAMSMVDDLNELVKPILAETSVWPYREAISRLQLTENAALQARQSYPAMLGGPRGITLEFVIVHCKEPLEWVEADLLPIAPAGSQLTFYEKCGEEPKFSGAVMQHFTPVSVRSCRDPVDGPRGDECLGYLAHIVSNYWNLATFTVFLQADPSEHLHFS</sequence>
<keyword evidence="2" id="KW-0520">NAD</keyword>
<keyword evidence="1" id="KW-0560">Oxidoreductase</keyword>
<dbReference type="OrthoDB" id="423981at2759"/>
<dbReference type="GO" id="GO:0051287">
    <property type="term" value="F:NAD binding"/>
    <property type="evidence" value="ECO:0007669"/>
    <property type="project" value="InterPro"/>
</dbReference>
<dbReference type="InterPro" id="IPR036291">
    <property type="entry name" value="NAD(P)-bd_dom_sf"/>
</dbReference>
<dbReference type="Gene3D" id="3.40.50.720">
    <property type="entry name" value="NAD(P)-binding Rossmann-like Domain"/>
    <property type="match status" value="2"/>
</dbReference>
<gene>
    <name evidence="4" type="primary">gyaR</name>
    <name evidence="4" type="ORF">AK812_SmicGene9546</name>
</gene>
<organism evidence="4 5">
    <name type="scientific">Symbiodinium microadriaticum</name>
    <name type="common">Dinoflagellate</name>
    <name type="synonym">Zooxanthella microadriatica</name>
    <dbReference type="NCBI Taxonomy" id="2951"/>
    <lineage>
        <taxon>Eukaryota</taxon>
        <taxon>Sar</taxon>
        <taxon>Alveolata</taxon>
        <taxon>Dinophyceae</taxon>
        <taxon>Suessiales</taxon>
        <taxon>Symbiodiniaceae</taxon>
        <taxon>Symbiodinium</taxon>
    </lineage>
</organism>
<proteinExistence type="predicted"/>
<name>A0A1Q9EIA1_SYMMI</name>
<evidence type="ECO:0000256" key="1">
    <source>
        <dbReference type="ARBA" id="ARBA00023002"/>
    </source>
</evidence>
<dbReference type="InterPro" id="IPR050223">
    <property type="entry name" value="D-isomer_2-hydroxyacid_DH"/>
</dbReference>
<feature type="domain" description="D-isomer specific 2-hydroxyacid dehydrogenase NAD-binding" evidence="3">
    <location>
        <begin position="154"/>
        <end position="353"/>
    </location>
</feature>
<dbReference type="AlphaFoldDB" id="A0A1Q9EIA1"/>